<keyword evidence="2" id="KW-1133">Transmembrane helix</keyword>
<feature type="region of interest" description="Disordered" evidence="1">
    <location>
        <begin position="339"/>
        <end position="362"/>
    </location>
</feature>
<dbReference type="PANTHER" id="PTHR37490:SF3">
    <property type="entry name" value="DUF3431 DOMAIN CONTAINING PROTEIN"/>
    <property type="match status" value="1"/>
</dbReference>
<dbReference type="AlphaFoldDB" id="A0A072P2Z5"/>
<dbReference type="VEuPathDB" id="FungiDB:A1O9_10033"/>
<sequence length="362" mass="40745">MPSFGSRHVIRAAVLMAVIFILLLSYVYFDMPLPSKIGTSVSPQIPDNSDSTSATDGPRVEFVVASMKEDDTSWFKQYIPKWKANIYVVDDHSAPLTVPQNKGREAMVYLTHIINNYDNLPDVMVFLHGLRYQWHNDDPLFDGVPLMQSLQTDYIISEGYANLRCVWSLGCPAELRPQQENNRPAGDQAGQTQVVYGEAFKELFPGEPVPEAVGVACCAQFAATRDKVHERPLEDYERYREWVLSTALEDSISGRVMEYSWHQIFGRPPVHCPNVQECYCKTYDLCNLTCPEDYRCGERWHFPPSASLPEGWPEYGWKGEFRTPEELAEMRLEAMAPSSSSAAVASPTVAVQTETASPSGLK</sequence>
<evidence type="ECO:0000313" key="3">
    <source>
        <dbReference type="EMBL" id="KEF53633.1"/>
    </source>
</evidence>
<name>A0A072P2Z5_9EURO</name>
<evidence type="ECO:0000313" key="4">
    <source>
        <dbReference type="Proteomes" id="UP000027920"/>
    </source>
</evidence>
<dbReference type="OrthoDB" id="426718at2759"/>
<dbReference type="InterPro" id="IPR021838">
    <property type="entry name" value="DUF3431"/>
</dbReference>
<organism evidence="3 4">
    <name type="scientific">Exophiala aquamarina CBS 119918</name>
    <dbReference type="NCBI Taxonomy" id="1182545"/>
    <lineage>
        <taxon>Eukaryota</taxon>
        <taxon>Fungi</taxon>
        <taxon>Dikarya</taxon>
        <taxon>Ascomycota</taxon>
        <taxon>Pezizomycotina</taxon>
        <taxon>Eurotiomycetes</taxon>
        <taxon>Chaetothyriomycetidae</taxon>
        <taxon>Chaetothyriales</taxon>
        <taxon>Herpotrichiellaceae</taxon>
        <taxon>Exophiala</taxon>
    </lineage>
</organism>
<dbReference type="Proteomes" id="UP000027920">
    <property type="component" value="Unassembled WGS sequence"/>
</dbReference>
<protein>
    <submittedName>
        <fullName evidence="3">Uncharacterized protein</fullName>
    </submittedName>
</protein>
<reference evidence="3 4" key="1">
    <citation type="submission" date="2013-03" db="EMBL/GenBank/DDBJ databases">
        <title>The Genome Sequence of Exophiala aquamarina CBS 119918.</title>
        <authorList>
            <consortium name="The Broad Institute Genomics Platform"/>
            <person name="Cuomo C."/>
            <person name="de Hoog S."/>
            <person name="Gorbushina A."/>
            <person name="Walker B."/>
            <person name="Young S.K."/>
            <person name="Zeng Q."/>
            <person name="Gargeya S."/>
            <person name="Fitzgerald M."/>
            <person name="Haas B."/>
            <person name="Abouelleil A."/>
            <person name="Allen A.W."/>
            <person name="Alvarado L."/>
            <person name="Arachchi H.M."/>
            <person name="Berlin A.M."/>
            <person name="Chapman S.B."/>
            <person name="Gainer-Dewar J."/>
            <person name="Goldberg J."/>
            <person name="Griggs A."/>
            <person name="Gujja S."/>
            <person name="Hansen M."/>
            <person name="Howarth C."/>
            <person name="Imamovic A."/>
            <person name="Ireland A."/>
            <person name="Larimer J."/>
            <person name="McCowan C."/>
            <person name="Murphy C."/>
            <person name="Pearson M."/>
            <person name="Poon T.W."/>
            <person name="Priest M."/>
            <person name="Roberts A."/>
            <person name="Saif S."/>
            <person name="Shea T."/>
            <person name="Sisk P."/>
            <person name="Sykes S."/>
            <person name="Wortman J."/>
            <person name="Nusbaum C."/>
            <person name="Birren B."/>
        </authorList>
    </citation>
    <scope>NUCLEOTIDE SEQUENCE [LARGE SCALE GENOMIC DNA]</scope>
    <source>
        <strain evidence="3 4">CBS 119918</strain>
    </source>
</reference>
<dbReference type="GeneID" id="25284939"/>
<dbReference type="HOGENOM" id="CLU_031559_3_0_1"/>
<comment type="caution">
    <text evidence="3">The sequence shown here is derived from an EMBL/GenBank/DDBJ whole genome shotgun (WGS) entry which is preliminary data.</text>
</comment>
<gene>
    <name evidence="3" type="ORF">A1O9_10033</name>
</gene>
<dbReference type="RefSeq" id="XP_013256223.1">
    <property type="nucleotide sequence ID" value="XM_013400769.1"/>
</dbReference>
<dbReference type="PANTHER" id="PTHR37490">
    <property type="entry name" value="EXPRESSED PROTEIN"/>
    <property type="match status" value="1"/>
</dbReference>
<keyword evidence="4" id="KW-1185">Reference proteome</keyword>
<keyword evidence="2" id="KW-0812">Transmembrane</keyword>
<accession>A0A072P2Z5</accession>
<feature type="transmembrane region" description="Helical" evidence="2">
    <location>
        <begin position="12"/>
        <end position="29"/>
    </location>
</feature>
<evidence type="ECO:0000256" key="2">
    <source>
        <dbReference type="SAM" id="Phobius"/>
    </source>
</evidence>
<feature type="compositionally biased region" description="Polar residues" evidence="1">
    <location>
        <begin position="352"/>
        <end position="362"/>
    </location>
</feature>
<proteinExistence type="predicted"/>
<feature type="compositionally biased region" description="Low complexity" evidence="1">
    <location>
        <begin position="339"/>
        <end position="351"/>
    </location>
</feature>
<evidence type="ECO:0000256" key="1">
    <source>
        <dbReference type="SAM" id="MobiDB-lite"/>
    </source>
</evidence>
<dbReference type="Pfam" id="PF11913">
    <property type="entry name" value="DUF3431"/>
    <property type="match status" value="1"/>
</dbReference>
<dbReference type="EMBL" id="AMGV01000012">
    <property type="protein sequence ID" value="KEF53633.1"/>
    <property type="molecule type" value="Genomic_DNA"/>
</dbReference>
<keyword evidence="2" id="KW-0472">Membrane</keyword>